<evidence type="ECO:0000256" key="1">
    <source>
        <dbReference type="SAM" id="SignalP"/>
    </source>
</evidence>
<feature type="signal peptide" evidence="1">
    <location>
        <begin position="1"/>
        <end position="18"/>
    </location>
</feature>
<feature type="chain" id="PRO_5045818532" evidence="1">
    <location>
        <begin position="19"/>
        <end position="241"/>
    </location>
</feature>
<protein>
    <submittedName>
        <fullName evidence="2">Transporter substrate-binding domain-containing protein</fullName>
    </submittedName>
</protein>
<dbReference type="RefSeq" id="WP_260997362.1">
    <property type="nucleotide sequence ID" value="NZ_CP054475.1"/>
</dbReference>
<keyword evidence="1" id="KW-0732">Signal</keyword>
<accession>A0ABY6ACU6</accession>
<proteinExistence type="predicted"/>
<dbReference type="SUPFAM" id="SSF53850">
    <property type="entry name" value="Periplasmic binding protein-like II"/>
    <property type="match status" value="1"/>
</dbReference>
<organism evidence="2 3">
    <name type="scientific">Thalassolituus hydrocarboniclasticus</name>
    <dbReference type="NCBI Taxonomy" id="2742796"/>
    <lineage>
        <taxon>Bacteria</taxon>
        <taxon>Pseudomonadati</taxon>
        <taxon>Pseudomonadota</taxon>
        <taxon>Gammaproteobacteria</taxon>
        <taxon>Oceanospirillales</taxon>
        <taxon>Oceanospirillaceae</taxon>
        <taxon>Thalassolituus</taxon>
    </lineage>
</organism>
<sequence length="241" mass="27018">MKAVSLMLCSLLFLQSVAAREYVIGVEDLEYSPIYVTRHGNYEGYARDLLDSFARSAGYTFSYRPLPVKRLFADFLSGKLDFKYPDNPHWEVPGRNEKTLYYSAVTLVAIDGVMVPVAREPGRTLTRLVTIRGFTPRVFMDAINRGQIVLQEVNDLNAAVSSVLVGRAEGLYGNIAVVRQHLQENGLSGQLIFDRALPHANSDFRLATQAHPQLIEEFNAFLRDQAELVSGLKKRHGVDID</sequence>
<dbReference type="Proteomes" id="UP001065322">
    <property type="component" value="Chromosome"/>
</dbReference>
<keyword evidence="3" id="KW-1185">Reference proteome</keyword>
<dbReference type="EMBL" id="CP054475">
    <property type="protein sequence ID" value="UXD88633.1"/>
    <property type="molecule type" value="Genomic_DNA"/>
</dbReference>
<name>A0ABY6ACU6_9GAMM</name>
<gene>
    <name evidence="2" type="ORF">HUF19_14865</name>
</gene>
<evidence type="ECO:0000313" key="2">
    <source>
        <dbReference type="EMBL" id="UXD88633.1"/>
    </source>
</evidence>
<reference evidence="3" key="1">
    <citation type="submission" date="2020-06" db="EMBL/GenBank/DDBJ databases">
        <title>Thalassolituus marinus alknpb1M-1, a hydrocarbon-degrading bacterium isolated from the deep-sea overlying water using an in-situ strategy from the South China Sea basin.</title>
        <authorList>
            <person name="Dong C."/>
            <person name="Chen Y."/>
            <person name="Shao Z."/>
        </authorList>
    </citation>
    <scope>NUCLEOTIDE SEQUENCE [LARGE SCALE GENOMIC DNA]</scope>
    <source>
        <strain evidence="3">alknpb1M-1</strain>
    </source>
</reference>
<evidence type="ECO:0000313" key="3">
    <source>
        <dbReference type="Proteomes" id="UP001065322"/>
    </source>
</evidence>
<dbReference type="Gene3D" id="3.40.190.10">
    <property type="entry name" value="Periplasmic binding protein-like II"/>
    <property type="match status" value="2"/>
</dbReference>